<evidence type="ECO:0000313" key="5">
    <source>
        <dbReference type="Proteomes" id="UP000256964"/>
    </source>
</evidence>
<feature type="region of interest" description="Disordered" evidence="3">
    <location>
        <begin position="159"/>
        <end position="178"/>
    </location>
</feature>
<reference evidence="4 5" key="1">
    <citation type="journal article" date="2018" name="Biotechnol. Biofuels">
        <title>Integrative visual omics of the white-rot fungus Polyporus brumalis exposes the biotechnological potential of its oxidative enzymes for delignifying raw plant biomass.</title>
        <authorList>
            <person name="Miyauchi S."/>
            <person name="Rancon A."/>
            <person name="Drula E."/>
            <person name="Hage H."/>
            <person name="Chaduli D."/>
            <person name="Favel A."/>
            <person name="Grisel S."/>
            <person name="Henrissat B."/>
            <person name="Herpoel-Gimbert I."/>
            <person name="Ruiz-Duenas F.J."/>
            <person name="Chevret D."/>
            <person name="Hainaut M."/>
            <person name="Lin J."/>
            <person name="Wang M."/>
            <person name="Pangilinan J."/>
            <person name="Lipzen A."/>
            <person name="Lesage-Meessen L."/>
            <person name="Navarro D."/>
            <person name="Riley R."/>
            <person name="Grigoriev I.V."/>
            <person name="Zhou S."/>
            <person name="Raouche S."/>
            <person name="Rosso M.N."/>
        </authorList>
    </citation>
    <scope>NUCLEOTIDE SEQUENCE [LARGE SCALE GENOMIC DNA]</scope>
    <source>
        <strain evidence="4 5">BRFM 1820</strain>
    </source>
</reference>
<dbReference type="PANTHER" id="PTHR48051:SF1">
    <property type="entry name" value="RAS SUPPRESSOR PROTEIN 1"/>
    <property type="match status" value="1"/>
</dbReference>
<dbReference type="GO" id="GO:0005737">
    <property type="term" value="C:cytoplasm"/>
    <property type="evidence" value="ECO:0007669"/>
    <property type="project" value="TreeGrafter"/>
</dbReference>
<dbReference type="Pfam" id="PF13855">
    <property type="entry name" value="LRR_8"/>
    <property type="match status" value="1"/>
</dbReference>
<dbReference type="InterPro" id="IPR050216">
    <property type="entry name" value="LRR_domain-containing"/>
</dbReference>
<dbReference type="InterPro" id="IPR003591">
    <property type="entry name" value="Leu-rich_rpt_typical-subtyp"/>
</dbReference>
<feature type="compositionally biased region" description="Pro residues" evidence="3">
    <location>
        <begin position="380"/>
        <end position="392"/>
    </location>
</feature>
<feature type="region of interest" description="Disordered" evidence="3">
    <location>
        <begin position="557"/>
        <end position="621"/>
    </location>
</feature>
<organism evidence="4 5">
    <name type="scientific">Lentinus brumalis</name>
    <dbReference type="NCBI Taxonomy" id="2498619"/>
    <lineage>
        <taxon>Eukaryota</taxon>
        <taxon>Fungi</taxon>
        <taxon>Dikarya</taxon>
        <taxon>Basidiomycota</taxon>
        <taxon>Agaricomycotina</taxon>
        <taxon>Agaricomycetes</taxon>
        <taxon>Polyporales</taxon>
        <taxon>Polyporaceae</taxon>
        <taxon>Lentinus</taxon>
    </lineage>
</organism>
<feature type="region of interest" description="Disordered" evidence="3">
    <location>
        <begin position="23"/>
        <end position="76"/>
    </location>
</feature>
<feature type="compositionally biased region" description="Pro residues" evidence="3">
    <location>
        <begin position="359"/>
        <end position="372"/>
    </location>
</feature>
<accession>A0A371D3V0</accession>
<dbReference type="OrthoDB" id="660555at2759"/>
<evidence type="ECO:0008006" key="6">
    <source>
        <dbReference type="Google" id="ProtNLM"/>
    </source>
</evidence>
<dbReference type="Gene3D" id="3.80.10.10">
    <property type="entry name" value="Ribonuclease Inhibitor"/>
    <property type="match status" value="1"/>
</dbReference>
<evidence type="ECO:0000256" key="3">
    <source>
        <dbReference type="SAM" id="MobiDB-lite"/>
    </source>
</evidence>
<feature type="region of interest" description="Disordered" evidence="3">
    <location>
        <begin position="435"/>
        <end position="489"/>
    </location>
</feature>
<dbReference type="SMART" id="SM00369">
    <property type="entry name" value="LRR_TYP"/>
    <property type="match status" value="3"/>
</dbReference>
<dbReference type="EMBL" id="KZ857421">
    <property type="protein sequence ID" value="RDX47172.1"/>
    <property type="molecule type" value="Genomic_DNA"/>
</dbReference>
<feature type="compositionally biased region" description="Basic and acidic residues" evidence="3">
    <location>
        <begin position="30"/>
        <end position="41"/>
    </location>
</feature>
<sequence>MLTRRAHKLPDVTPTRFARAIDPFSASAKDAWRPPTYEKKAGHAAPGCDASSSHTYASRPVYSPTPKQRAPAADLDVPDFTLTDDEYEKLKSPRRFATQGEMDQEKWDRVVSNAIDKQNGVIDLGRTATSVTDPPVTCIPPKAIADLQKLVIIPITNAPSSAPSSPTLSPTPIPTTSFSPSRAFNRATTMPAAGFTQSFFASKDGEVLRGTPAARAASIQTVPQQTNVQFSRNEIELYLANNSITRLPAELFRVSALAVLSLRSNGLTHLPPQIAQLTALRELNVAQNKLRWLPAEMLGMRLGKLAVAGNPWMPPPPAAPRGTNENQADTTPTVSDPIVHFPVPPLTESCLRTLLAPYNPSPPPAHSQPTPPHASSSTVPAPPPPCSPYPLPPTHTHLKTFLEARHSVPITADYTISPNISAVLRVCAPAAVSQPAEDRLPKHKKARWEDDDTPGPSRSACSASDDDEEEDIFAPRPRPRAQEEDEITGVSVCPSLRHRAADGSWLDGRVPVFVRHAEERWTWQAEIAGVRVGAEGVGGVGVPVRWRGCSRGCLSFLDPPAPVPEPPEEPQPRPRGEETGAADGGVDLDLDLGLGGDGDVEMEDLTLERGLADPEDFEEGF</sequence>
<dbReference type="InterPro" id="IPR001611">
    <property type="entry name" value="Leu-rich_rpt"/>
</dbReference>
<gene>
    <name evidence="4" type="ORF">OH76DRAFT_1354879</name>
</gene>
<dbReference type="AlphaFoldDB" id="A0A371D3V0"/>
<name>A0A371D3V0_9APHY</name>
<keyword evidence="2" id="KW-0677">Repeat</keyword>
<evidence type="ECO:0000256" key="2">
    <source>
        <dbReference type="ARBA" id="ARBA00022737"/>
    </source>
</evidence>
<feature type="region of interest" description="Disordered" evidence="3">
    <location>
        <begin position="311"/>
        <end position="338"/>
    </location>
</feature>
<feature type="region of interest" description="Disordered" evidence="3">
    <location>
        <begin position="354"/>
        <end position="392"/>
    </location>
</feature>
<protein>
    <recommendedName>
        <fullName evidence="6">L domain-like protein</fullName>
    </recommendedName>
</protein>
<dbReference type="STRING" id="139420.A0A371D3V0"/>
<dbReference type="InterPro" id="IPR032675">
    <property type="entry name" value="LRR_dom_sf"/>
</dbReference>
<dbReference type="SUPFAM" id="SSF52075">
    <property type="entry name" value="Outer arm dynein light chain 1"/>
    <property type="match status" value="1"/>
</dbReference>
<evidence type="ECO:0000313" key="4">
    <source>
        <dbReference type="EMBL" id="RDX47172.1"/>
    </source>
</evidence>
<dbReference type="PANTHER" id="PTHR48051">
    <property type="match status" value="1"/>
</dbReference>
<feature type="compositionally biased region" description="Polar residues" evidence="3">
    <location>
        <begin position="323"/>
        <end position="334"/>
    </location>
</feature>
<keyword evidence="1" id="KW-0433">Leucine-rich repeat</keyword>
<evidence type="ECO:0000256" key="1">
    <source>
        <dbReference type="ARBA" id="ARBA00022614"/>
    </source>
</evidence>
<proteinExistence type="predicted"/>
<keyword evidence="5" id="KW-1185">Reference proteome</keyword>
<dbReference type="Proteomes" id="UP000256964">
    <property type="component" value="Unassembled WGS sequence"/>
</dbReference>